<organism evidence="3">
    <name type="scientific">Timema shepardi</name>
    <name type="common">Walking stick</name>
    <dbReference type="NCBI Taxonomy" id="629360"/>
    <lineage>
        <taxon>Eukaryota</taxon>
        <taxon>Metazoa</taxon>
        <taxon>Ecdysozoa</taxon>
        <taxon>Arthropoda</taxon>
        <taxon>Hexapoda</taxon>
        <taxon>Insecta</taxon>
        <taxon>Pterygota</taxon>
        <taxon>Neoptera</taxon>
        <taxon>Polyneoptera</taxon>
        <taxon>Phasmatodea</taxon>
        <taxon>Timematodea</taxon>
        <taxon>Timematoidea</taxon>
        <taxon>Timematidae</taxon>
        <taxon>Timema</taxon>
    </lineage>
</organism>
<evidence type="ECO:0000256" key="1">
    <source>
        <dbReference type="ARBA" id="ARBA00022723"/>
    </source>
</evidence>
<dbReference type="SMART" id="SM00238">
    <property type="entry name" value="BIR"/>
    <property type="match status" value="1"/>
</dbReference>
<keyword evidence="2" id="KW-0862">Zinc</keyword>
<keyword evidence="1" id="KW-0479">Metal-binding</keyword>
<proteinExistence type="predicted"/>
<dbReference type="GO" id="GO:0046872">
    <property type="term" value="F:metal ion binding"/>
    <property type="evidence" value="ECO:0007669"/>
    <property type="project" value="UniProtKB-KW"/>
</dbReference>
<evidence type="ECO:0000256" key="2">
    <source>
        <dbReference type="ARBA" id="ARBA00022833"/>
    </source>
</evidence>
<evidence type="ECO:0000313" key="3">
    <source>
        <dbReference type="EMBL" id="CAD7262078.1"/>
    </source>
</evidence>
<dbReference type="PANTHER" id="PTHR46771:SF5">
    <property type="entry name" value="DETERIN"/>
    <property type="match status" value="1"/>
</dbReference>
<sequence>MRFGSCAMSSATCLQFTSLNSTSLCAWYIHLVRGLPIEGIGKVDRNIEKEQTQYGFYNEKNNTVHTSHRCQWTKRINILTMDSNSYSHQHVLGTFHNFPIDAQKVGSLHILHFVIVATAATRRNTCQQHGLDEVGGWGWRKRDICVIGGSEWRKLKRRGICRTKTSRLSCTQDLSQADEVPFRPTSIKSSHPLALVMPVRTLLSRNEILPAPMDHPELLFEEARLKTFGNWPYNNDAACSPEKMAEAGFYACGSTEDPDEARKEHKSHAPKCMFVKFGKKESELTVYQIYDLDLERLINGLYVYAIFLTPSLPIIRTKFLDTTGLRSIVNYRINLDIVTRTIFFSRQAPVVFPNIN</sequence>
<dbReference type="Gene3D" id="1.10.1170.10">
    <property type="entry name" value="Inhibitor Of Apoptosis Protein (2mihbC-IAP-1), Chain A"/>
    <property type="match status" value="1"/>
</dbReference>
<dbReference type="InterPro" id="IPR051190">
    <property type="entry name" value="Baculoviral_IAP"/>
</dbReference>
<reference evidence="3" key="1">
    <citation type="submission" date="2020-11" db="EMBL/GenBank/DDBJ databases">
        <authorList>
            <person name="Tran Van P."/>
        </authorList>
    </citation>
    <scope>NUCLEOTIDE SEQUENCE</scope>
</reference>
<dbReference type="Pfam" id="PF00653">
    <property type="entry name" value="BIR"/>
    <property type="match status" value="1"/>
</dbReference>
<accession>A0A7R9AXQ7</accession>
<dbReference type="EMBL" id="OC002595">
    <property type="protein sequence ID" value="CAD7262078.1"/>
    <property type="molecule type" value="Genomic_DNA"/>
</dbReference>
<dbReference type="InterPro" id="IPR001370">
    <property type="entry name" value="BIR_rpt"/>
</dbReference>
<gene>
    <name evidence="3" type="ORF">TSIB3V08_LOCUS6197</name>
</gene>
<dbReference type="PANTHER" id="PTHR46771">
    <property type="entry name" value="DETERIN"/>
    <property type="match status" value="1"/>
</dbReference>
<dbReference type="SUPFAM" id="SSF57924">
    <property type="entry name" value="Inhibitor of apoptosis (IAP) repeat"/>
    <property type="match status" value="1"/>
</dbReference>
<name>A0A7R9AXQ7_TIMSH</name>
<dbReference type="PROSITE" id="PS50143">
    <property type="entry name" value="BIR_REPEAT_2"/>
    <property type="match status" value="1"/>
</dbReference>
<dbReference type="AlphaFoldDB" id="A0A7R9AXQ7"/>
<protein>
    <submittedName>
        <fullName evidence="3">Uncharacterized protein</fullName>
    </submittedName>
</protein>